<evidence type="ECO:0000259" key="3">
    <source>
        <dbReference type="PROSITE" id="PS51186"/>
    </source>
</evidence>
<keyword evidence="1 4" id="KW-0808">Transferase</keyword>
<dbReference type="SUPFAM" id="SSF55729">
    <property type="entry name" value="Acyl-CoA N-acyltransferases (Nat)"/>
    <property type="match status" value="1"/>
</dbReference>
<reference evidence="4" key="1">
    <citation type="journal article" date="2016" name="Genome Announc.">
        <title>Draft genomes of two strains of Paenibacillus glucanolyticus with capability to degrade lignocellulose.</title>
        <authorList>
            <person name="Mathews S.L."/>
            <person name="Pawlak J."/>
            <person name="Grunden A.M."/>
        </authorList>
    </citation>
    <scope>NUCLEOTIDE SEQUENCE [LARGE SCALE GENOMIC DNA]</scope>
    <source>
        <strain evidence="4">SLM1</strain>
    </source>
</reference>
<dbReference type="GeneID" id="97554168"/>
<dbReference type="PANTHER" id="PTHR43877">
    <property type="entry name" value="AMINOALKYLPHOSPHONATE N-ACETYLTRANSFERASE-RELATED-RELATED"/>
    <property type="match status" value="1"/>
</dbReference>
<keyword evidence="5" id="KW-1185">Reference proteome</keyword>
<dbReference type="PANTHER" id="PTHR43877:SF2">
    <property type="entry name" value="AMINOALKYLPHOSPHONATE N-ACETYLTRANSFERASE-RELATED"/>
    <property type="match status" value="1"/>
</dbReference>
<name>A0A163FA73_9BACL</name>
<dbReference type="Gene3D" id="3.40.630.30">
    <property type="match status" value="1"/>
</dbReference>
<dbReference type="InterPro" id="IPR000182">
    <property type="entry name" value="GNAT_dom"/>
</dbReference>
<proteinExistence type="predicted"/>
<evidence type="ECO:0000256" key="1">
    <source>
        <dbReference type="ARBA" id="ARBA00022679"/>
    </source>
</evidence>
<feature type="domain" description="N-acetyltransferase" evidence="3">
    <location>
        <begin position="3"/>
        <end position="169"/>
    </location>
</feature>
<evidence type="ECO:0000256" key="2">
    <source>
        <dbReference type="ARBA" id="ARBA00023315"/>
    </source>
</evidence>
<dbReference type="Pfam" id="PF00583">
    <property type="entry name" value="Acetyltransf_1"/>
    <property type="match status" value="1"/>
</dbReference>
<protein>
    <submittedName>
        <fullName evidence="4">GCN5 family acetyltransferase</fullName>
    </submittedName>
</protein>
<dbReference type="InterPro" id="IPR016181">
    <property type="entry name" value="Acyl_CoA_acyltransferase"/>
</dbReference>
<dbReference type="PROSITE" id="PS51186">
    <property type="entry name" value="GNAT"/>
    <property type="match status" value="1"/>
</dbReference>
<organism evidence="4 5">
    <name type="scientific">Paenibacillus glucanolyticus</name>
    <dbReference type="NCBI Taxonomy" id="59843"/>
    <lineage>
        <taxon>Bacteria</taxon>
        <taxon>Bacillati</taxon>
        <taxon>Bacillota</taxon>
        <taxon>Bacilli</taxon>
        <taxon>Bacillales</taxon>
        <taxon>Paenibacillaceae</taxon>
        <taxon>Paenibacillus</taxon>
    </lineage>
</organism>
<keyword evidence="2" id="KW-0012">Acyltransferase</keyword>
<evidence type="ECO:0000313" key="4">
    <source>
        <dbReference type="EMBL" id="KZS44241.1"/>
    </source>
</evidence>
<sequence length="169" mass="18978">MNIEIRTGRSEDIQEIMGLIARCVQVMQAGGSDQWDEFYPNRDVIGEDLRNGTLFVAEGEGRILGIVVLDESQDEQYQTINWKQAEGPHLMMHRLAVDPKAQGKGIARKLVAFSEEYGIRGGYSSLRLDTYSKNASALKLYQGLGYDLRGEVNFPGRVASFPVFEKVFQ</sequence>
<dbReference type="KEGG" id="pglu:A3958_01975"/>
<comment type="caution">
    <text evidence="4">The sequence shown here is derived from an EMBL/GenBank/DDBJ whole genome shotgun (WGS) entry which is preliminary data.</text>
</comment>
<evidence type="ECO:0000313" key="5">
    <source>
        <dbReference type="Proteomes" id="UP000076796"/>
    </source>
</evidence>
<dbReference type="OrthoDB" id="9796381at2"/>
<dbReference type="CDD" id="cd04301">
    <property type="entry name" value="NAT_SF"/>
    <property type="match status" value="1"/>
</dbReference>
<dbReference type="AlphaFoldDB" id="A0A163FA73"/>
<gene>
    <name evidence="4" type="ORF">AWU65_29710</name>
</gene>
<dbReference type="InterPro" id="IPR050832">
    <property type="entry name" value="Bact_Acetyltransf"/>
</dbReference>
<dbReference type="GO" id="GO:0016747">
    <property type="term" value="F:acyltransferase activity, transferring groups other than amino-acyl groups"/>
    <property type="evidence" value="ECO:0007669"/>
    <property type="project" value="InterPro"/>
</dbReference>
<dbReference type="EMBL" id="LWMH01000002">
    <property type="protein sequence ID" value="KZS44241.1"/>
    <property type="molecule type" value="Genomic_DNA"/>
</dbReference>
<dbReference type="RefSeq" id="WP_051449311.1">
    <property type="nucleotide sequence ID" value="NZ_CBCSBX010000010.1"/>
</dbReference>
<dbReference type="Proteomes" id="UP000076796">
    <property type="component" value="Unassembled WGS sequence"/>
</dbReference>
<accession>A0A163FA73</accession>